<protein>
    <submittedName>
        <fullName evidence="3">Uncharacterized protein</fullName>
    </submittedName>
</protein>
<reference evidence="3" key="1">
    <citation type="submission" date="2021-01" db="EMBL/GenBank/DDBJ databases">
        <authorList>
            <person name="Corre E."/>
            <person name="Pelletier E."/>
            <person name="Niang G."/>
            <person name="Scheremetjew M."/>
            <person name="Finn R."/>
            <person name="Kale V."/>
            <person name="Holt S."/>
            <person name="Cochrane G."/>
            <person name="Meng A."/>
            <person name="Brown T."/>
            <person name="Cohen L."/>
        </authorList>
    </citation>
    <scope>NUCLEOTIDE SEQUENCE</scope>
    <source>
        <strain evidence="3">CCMP 2712</strain>
    </source>
</reference>
<dbReference type="EMBL" id="HBKN01030161">
    <property type="protein sequence ID" value="CAE2314598.1"/>
    <property type="molecule type" value="Transcribed_RNA"/>
</dbReference>
<accession>A0A6U6BEZ7</accession>
<dbReference type="AlphaFoldDB" id="A0A6U6BEZ7"/>
<gene>
    <name evidence="1" type="ORF">GTHE00462_LOCUS23415</name>
    <name evidence="2" type="ORF">GTHE00462_LOCUS23418</name>
    <name evidence="3" type="ORF">GTHE00462_LOCUS23423</name>
</gene>
<evidence type="ECO:0000313" key="1">
    <source>
        <dbReference type="EMBL" id="CAE2314595.1"/>
    </source>
</evidence>
<proteinExistence type="predicted"/>
<evidence type="ECO:0000313" key="2">
    <source>
        <dbReference type="EMBL" id="CAE2314598.1"/>
    </source>
</evidence>
<name>A0A6U6BEZ7_GUITH</name>
<sequence length="163" mass="18200">MPPVWLKSSGTLTLMCTTAVCHCCRGRSDRRATSFRQVRVPLLLPLSGENLSARHRQQLRGSHLLLQIPVYTLPGEQGLFKKAADGTFERQAANDPIYQCSVLEGDISESYCKRNAPNWSPSQLWCTYPDGDAMARNAVEVVMAKPSARNKYCQMAMKAYLCT</sequence>
<dbReference type="EMBL" id="HBKN01030158">
    <property type="protein sequence ID" value="CAE2314595.1"/>
    <property type="molecule type" value="Transcribed_RNA"/>
</dbReference>
<evidence type="ECO:0000313" key="3">
    <source>
        <dbReference type="EMBL" id="CAE2314609.1"/>
    </source>
</evidence>
<dbReference type="EMBL" id="HBKN01030166">
    <property type="protein sequence ID" value="CAE2314609.1"/>
    <property type="molecule type" value="Transcribed_RNA"/>
</dbReference>
<organism evidence="3">
    <name type="scientific">Guillardia theta</name>
    <name type="common">Cryptophyte</name>
    <name type="synonym">Cryptomonas phi</name>
    <dbReference type="NCBI Taxonomy" id="55529"/>
    <lineage>
        <taxon>Eukaryota</taxon>
        <taxon>Cryptophyceae</taxon>
        <taxon>Pyrenomonadales</taxon>
        <taxon>Geminigeraceae</taxon>
        <taxon>Guillardia</taxon>
    </lineage>
</organism>